<evidence type="ECO:0000313" key="10">
    <source>
        <dbReference type="Proteomes" id="UP000737018"/>
    </source>
</evidence>
<keyword evidence="5" id="KW-0611">Plant defense</keyword>
<dbReference type="FunFam" id="3.40.50.300:FF:001091">
    <property type="entry name" value="Probable disease resistance protein At1g61300"/>
    <property type="match status" value="1"/>
</dbReference>
<evidence type="ECO:0000256" key="7">
    <source>
        <dbReference type="SAM" id="Coils"/>
    </source>
</evidence>
<name>A0A8J4RB56_9ROSI</name>
<sequence>MEVVAAAVGAIVTSTGELLCSCVCSKINITVNLQSNLVALEKEMKCLMDRRKEVKHETEIAEKVGNEIRAQVVTWLEDAEKLQLRVNPIQEEMVNSENNSACFLNCSKRYKASKEVEEILQEIKRLLDVGSFNSGVVYPTRVPRAVEHIPGPSIKSQKTASRKFDETMSALYDNRFQRIGIWGLGGIGKTTLVKNLNNELKTASTQPFGIVIWATVSKNLDIKNVQIQIAQRLNLKLKMVDNMQRMANQLYQRLEKEERFLLILDDVWEKIDLNILGVPQPEVHKGCKILLTSRRMEVCRSMMTDVEVKMEGLNDEEAWQLFSQNAGDVAHLKDIKPYAEAIARECCGLPLAIIILGAAMRRKTKIELWDHALKELQRSMPSVGGIEDEVYKPLKWSYDSLQGNNIKECFLYCSLFPEDFSIEVSELVQHWLAEGLIDEQQNYVDSVNKGIALIENLKDSCLLEDGTNADSVKMHDVVRDVAIWITSSFEDGHKSFVRSGTGLSKISVGEFSNSFKRVSFMCNKITRLPDCVIQCSEASTLLLQGNWLLETVPERFLQGFEVLRVLNLGETCIKSLPLSLLQLGDLRALILRSCFSLEELPPLGGLSRLQILDLTATRIREIPRGIEDLSNLRQLGLSHTRRLKTIQTGIISRLSCLEFLDTTRSKFRFRMKGEEQDGQATFDELRYLDRLLILSITFKRIPCFRFEDLSWINRLRGFKIFMGPTVYPIVTTYDKRVIISGLDLSQESIGQLWGIANYLVLENCSGLNKMLKDLVINSVGCFVGLKSLTVERSSSSNLRTVGECSAHSDLLPNLEQLHLYALADLESISDLASLLGLRFDRLILIEVRDCYNMRCLLSCGDLIRTLPNLEVIKVSSCPVLDELFSYDSGQNMAPNPIVPNLQILELKDLPELKTLCRHEKTWPCLEQVDVIVCHRLRRLPLTEQNVGAIKEIRGESQWWDALEWDEDKTKSSLLPYFRPCCVKC</sequence>
<reference evidence="9" key="1">
    <citation type="submission" date="2020-03" db="EMBL/GenBank/DDBJ databases">
        <title>Castanea mollissima Vanexum genome sequencing.</title>
        <authorList>
            <person name="Staton M."/>
        </authorList>
    </citation>
    <scope>NUCLEOTIDE SEQUENCE</scope>
    <source>
        <tissue evidence="9">Leaf</tissue>
    </source>
</reference>
<evidence type="ECO:0000256" key="1">
    <source>
        <dbReference type="ARBA" id="ARBA00008894"/>
    </source>
</evidence>
<dbReference type="InterPro" id="IPR058922">
    <property type="entry name" value="WHD_DRP"/>
</dbReference>
<dbReference type="InterPro" id="IPR057135">
    <property type="entry name" value="At4g27190-like_LRR"/>
</dbReference>
<comment type="similarity">
    <text evidence="1">Belongs to the disease resistance NB-LRR family.</text>
</comment>
<comment type="caution">
    <text evidence="9">The sequence shown here is derived from an EMBL/GenBank/DDBJ whole genome shotgun (WGS) entry which is preliminary data.</text>
</comment>
<dbReference type="Pfam" id="PF23598">
    <property type="entry name" value="LRR_14"/>
    <property type="match status" value="1"/>
</dbReference>
<dbReference type="EMBL" id="JRKL02000574">
    <property type="protein sequence ID" value="KAF3970086.1"/>
    <property type="molecule type" value="Genomic_DNA"/>
</dbReference>
<dbReference type="Pfam" id="PF23247">
    <property type="entry name" value="LRR_RPS2"/>
    <property type="match status" value="1"/>
</dbReference>
<dbReference type="InterPro" id="IPR002182">
    <property type="entry name" value="NB-ARC"/>
</dbReference>
<keyword evidence="7" id="KW-0175">Coiled coil</keyword>
<dbReference type="Proteomes" id="UP000737018">
    <property type="component" value="Unassembled WGS sequence"/>
</dbReference>
<dbReference type="Pfam" id="PF00931">
    <property type="entry name" value="NB-ARC"/>
    <property type="match status" value="1"/>
</dbReference>
<dbReference type="InterPro" id="IPR036388">
    <property type="entry name" value="WH-like_DNA-bd_sf"/>
</dbReference>
<accession>A0A8J4RB56</accession>
<dbReference type="OrthoDB" id="736010at2759"/>
<dbReference type="FunFam" id="1.10.10.10:FF:000322">
    <property type="entry name" value="Probable disease resistance protein At1g63360"/>
    <property type="match status" value="1"/>
</dbReference>
<evidence type="ECO:0000313" key="9">
    <source>
        <dbReference type="EMBL" id="KAF3970086.1"/>
    </source>
</evidence>
<evidence type="ECO:0000256" key="2">
    <source>
        <dbReference type="ARBA" id="ARBA00022614"/>
    </source>
</evidence>
<dbReference type="Gene3D" id="3.80.10.10">
    <property type="entry name" value="Ribonuclease Inhibitor"/>
    <property type="match status" value="2"/>
</dbReference>
<dbReference type="AlphaFoldDB" id="A0A8J4RB56"/>
<evidence type="ECO:0000256" key="5">
    <source>
        <dbReference type="ARBA" id="ARBA00022821"/>
    </source>
</evidence>
<dbReference type="InterPro" id="IPR055414">
    <property type="entry name" value="LRR_R13L4/SHOC2-like"/>
</dbReference>
<feature type="coiled-coil region" evidence="7">
    <location>
        <begin position="30"/>
        <end position="57"/>
    </location>
</feature>
<protein>
    <recommendedName>
        <fullName evidence="8">AAA+ ATPase domain-containing protein</fullName>
    </recommendedName>
</protein>
<dbReference type="Gene3D" id="1.10.8.430">
    <property type="entry name" value="Helical domain of apoptotic protease-activating factors"/>
    <property type="match status" value="1"/>
</dbReference>
<dbReference type="InterPro" id="IPR042197">
    <property type="entry name" value="Apaf_helical"/>
</dbReference>
<keyword evidence="2" id="KW-0433">Leucine-rich repeat</keyword>
<dbReference type="GO" id="GO:0043531">
    <property type="term" value="F:ADP binding"/>
    <property type="evidence" value="ECO:0007669"/>
    <property type="project" value="InterPro"/>
</dbReference>
<dbReference type="InterPro" id="IPR027417">
    <property type="entry name" value="P-loop_NTPase"/>
</dbReference>
<evidence type="ECO:0000256" key="4">
    <source>
        <dbReference type="ARBA" id="ARBA00022741"/>
    </source>
</evidence>
<keyword evidence="6" id="KW-0067">ATP-binding</keyword>
<dbReference type="PANTHER" id="PTHR33463">
    <property type="entry name" value="NB-ARC DOMAIN-CONTAINING PROTEIN-RELATED"/>
    <property type="match status" value="1"/>
</dbReference>
<evidence type="ECO:0000259" key="8">
    <source>
        <dbReference type="SMART" id="SM00382"/>
    </source>
</evidence>
<keyword evidence="10" id="KW-1185">Reference proteome</keyword>
<dbReference type="PRINTS" id="PR00364">
    <property type="entry name" value="DISEASERSIST"/>
</dbReference>
<organism evidence="9 10">
    <name type="scientific">Castanea mollissima</name>
    <name type="common">Chinese chestnut</name>
    <dbReference type="NCBI Taxonomy" id="60419"/>
    <lineage>
        <taxon>Eukaryota</taxon>
        <taxon>Viridiplantae</taxon>
        <taxon>Streptophyta</taxon>
        <taxon>Embryophyta</taxon>
        <taxon>Tracheophyta</taxon>
        <taxon>Spermatophyta</taxon>
        <taxon>Magnoliopsida</taxon>
        <taxon>eudicotyledons</taxon>
        <taxon>Gunneridae</taxon>
        <taxon>Pentapetalae</taxon>
        <taxon>rosids</taxon>
        <taxon>fabids</taxon>
        <taxon>Fagales</taxon>
        <taxon>Fagaceae</taxon>
        <taxon>Castanea</taxon>
    </lineage>
</organism>
<dbReference type="Gene3D" id="3.40.50.300">
    <property type="entry name" value="P-loop containing nucleotide triphosphate hydrolases"/>
    <property type="match status" value="1"/>
</dbReference>
<dbReference type="InterPro" id="IPR032675">
    <property type="entry name" value="LRR_dom_sf"/>
</dbReference>
<dbReference type="SUPFAM" id="SSF52540">
    <property type="entry name" value="P-loop containing nucleoside triphosphate hydrolases"/>
    <property type="match status" value="1"/>
</dbReference>
<evidence type="ECO:0000256" key="3">
    <source>
        <dbReference type="ARBA" id="ARBA00022737"/>
    </source>
</evidence>
<gene>
    <name evidence="9" type="ORF">CMV_006192</name>
</gene>
<dbReference type="FunFam" id="1.10.8.430:FF:000003">
    <property type="entry name" value="Probable disease resistance protein At5g66910"/>
    <property type="match status" value="1"/>
</dbReference>
<dbReference type="SMART" id="SM00382">
    <property type="entry name" value="AAA"/>
    <property type="match status" value="1"/>
</dbReference>
<evidence type="ECO:0000256" key="6">
    <source>
        <dbReference type="ARBA" id="ARBA00022840"/>
    </source>
</evidence>
<keyword evidence="3" id="KW-0677">Repeat</keyword>
<dbReference type="SUPFAM" id="SSF52058">
    <property type="entry name" value="L domain-like"/>
    <property type="match status" value="1"/>
</dbReference>
<proteinExistence type="inferred from homology"/>
<dbReference type="Gene3D" id="1.10.10.10">
    <property type="entry name" value="Winged helix-like DNA-binding domain superfamily/Winged helix DNA-binding domain"/>
    <property type="match status" value="1"/>
</dbReference>
<feature type="domain" description="AAA+ ATPase" evidence="8">
    <location>
        <begin position="175"/>
        <end position="314"/>
    </location>
</feature>
<keyword evidence="4" id="KW-0547">Nucleotide-binding</keyword>
<dbReference type="InterPro" id="IPR003593">
    <property type="entry name" value="AAA+_ATPase"/>
</dbReference>
<dbReference type="PANTHER" id="PTHR33463:SF202">
    <property type="entry name" value="NB-ARC DOMAIN-CONTAINING PROTEIN"/>
    <property type="match status" value="1"/>
</dbReference>
<dbReference type="Pfam" id="PF23559">
    <property type="entry name" value="WHD_DRP"/>
    <property type="match status" value="1"/>
</dbReference>
<dbReference type="GO" id="GO:0006952">
    <property type="term" value="P:defense response"/>
    <property type="evidence" value="ECO:0007669"/>
    <property type="project" value="UniProtKB-KW"/>
</dbReference>
<dbReference type="GO" id="GO:0005524">
    <property type="term" value="F:ATP binding"/>
    <property type="evidence" value="ECO:0007669"/>
    <property type="project" value="UniProtKB-KW"/>
</dbReference>
<dbReference type="InterPro" id="IPR050905">
    <property type="entry name" value="Plant_NBS-LRR"/>
</dbReference>